<keyword evidence="9" id="KW-1185">Reference proteome</keyword>
<feature type="domain" description="SusD-like N-terminal" evidence="7">
    <location>
        <begin position="88"/>
        <end position="203"/>
    </location>
</feature>
<dbReference type="EMBL" id="CP149822">
    <property type="protein sequence ID" value="WZN41024.1"/>
    <property type="molecule type" value="Genomic_DNA"/>
</dbReference>
<dbReference type="PROSITE" id="PS51257">
    <property type="entry name" value="PROKAR_LIPOPROTEIN"/>
    <property type="match status" value="1"/>
</dbReference>
<evidence type="ECO:0000256" key="4">
    <source>
        <dbReference type="ARBA" id="ARBA00023136"/>
    </source>
</evidence>
<comment type="subcellular location">
    <subcellularLocation>
        <location evidence="1">Cell outer membrane</location>
    </subcellularLocation>
</comment>
<dbReference type="InterPro" id="IPR012944">
    <property type="entry name" value="SusD_RagB_dom"/>
</dbReference>
<organism evidence="8 9">
    <name type="scientific">Chitinophaga pollutisoli</name>
    <dbReference type="NCBI Taxonomy" id="3133966"/>
    <lineage>
        <taxon>Bacteria</taxon>
        <taxon>Pseudomonadati</taxon>
        <taxon>Bacteroidota</taxon>
        <taxon>Chitinophagia</taxon>
        <taxon>Chitinophagales</taxon>
        <taxon>Chitinophagaceae</taxon>
        <taxon>Chitinophaga</taxon>
    </lineage>
</organism>
<dbReference type="CDD" id="cd08977">
    <property type="entry name" value="SusD"/>
    <property type="match status" value="1"/>
</dbReference>
<dbReference type="RefSeq" id="WP_341835885.1">
    <property type="nucleotide sequence ID" value="NZ_CP149822.1"/>
</dbReference>
<dbReference type="Proteomes" id="UP001485459">
    <property type="component" value="Chromosome"/>
</dbReference>
<evidence type="ECO:0000256" key="2">
    <source>
        <dbReference type="ARBA" id="ARBA00006275"/>
    </source>
</evidence>
<evidence type="ECO:0000256" key="5">
    <source>
        <dbReference type="ARBA" id="ARBA00023237"/>
    </source>
</evidence>
<dbReference type="InterPro" id="IPR033985">
    <property type="entry name" value="SusD-like_N"/>
</dbReference>
<dbReference type="InterPro" id="IPR011990">
    <property type="entry name" value="TPR-like_helical_dom_sf"/>
</dbReference>
<dbReference type="Pfam" id="PF07980">
    <property type="entry name" value="SusD_RagB"/>
    <property type="match status" value="1"/>
</dbReference>
<keyword evidence="4" id="KW-0472">Membrane</keyword>
<feature type="domain" description="RagB/SusD" evidence="6">
    <location>
        <begin position="360"/>
        <end position="451"/>
    </location>
</feature>
<comment type="similarity">
    <text evidence="2">Belongs to the SusD family.</text>
</comment>
<evidence type="ECO:0000256" key="3">
    <source>
        <dbReference type="ARBA" id="ARBA00022729"/>
    </source>
</evidence>
<name>A0ABZ2YNM3_9BACT</name>
<proteinExistence type="inferred from homology"/>
<evidence type="ECO:0000259" key="6">
    <source>
        <dbReference type="Pfam" id="PF07980"/>
    </source>
</evidence>
<dbReference type="Gene3D" id="1.25.40.390">
    <property type="match status" value="1"/>
</dbReference>
<evidence type="ECO:0000256" key="1">
    <source>
        <dbReference type="ARBA" id="ARBA00004442"/>
    </source>
</evidence>
<dbReference type="Pfam" id="PF14322">
    <property type="entry name" value="SusD-like_3"/>
    <property type="match status" value="1"/>
</dbReference>
<reference evidence="9" key="1">
    <citation type="submission" date="2024-03" db="EMBL/GenBank/DDBJ databases">
        <title>Chitinophaga horti sp. nov., isolated from garden soil.</title>
        <authorList>
            <person name="Lee D.S."/>
            <person name="Han D.M."/>
            <person name="Baek J.H."/>
            <person name="Choi D.G."/>
            <person name="Jeon J.H."/>
            <person name="Jeon C.O."/>
        </authorList>
    </citation>
    <scope>NUCLEOTIDE SEQUENCE [LARGE SCALE GENOMIC DNA]</scope>
    <source>
        <strain evidence="9">GPA1</strain>
    </source>
</reference>
<sequence>MRKIWIGGLVVMMAAGWTSCKNMLDIESTRAVTEENMWATKNDAWAGSFACYGLLRAAMCNENAYWSHGELRAGQFTITKRGDLQAVRDNRLTSNYVTMDTWRDWRKFYATIAQCNLAIAKLPGIPAQDERYSKTEMELDLAQVRYIRAFTYFYMVRVWGDVPLITEVGQGDFATLPRTPQNEVLEFAFNEATNAIAKLPWQFDGTHPEQTGNYRGQGISHWRSILATKGAGFTLQAHIRAWQKDYEGALAAIQVIRDNGSKTGYGTVSVTDLVSNAGTFRGRRNENIFQLDMNFDHAEISTTGQIENWTLRAPDVAKKEAEIYVTKDSILNIFPLASDLRLTTFFTDMGSMQPMFYKIKMLNDAVKNPTLRFFNSAIVVFRYEELLLLQAECQLRTGNFSGALTLLNDRRGNRNLTPVLNTVSEEQLLDEIFQERRRELIGEGWLWYDLVTFGKVPEFTGLSQADVDNGAIYWPVSRAALSLNPKLIQTNYWK</sequence>
<evidence type="ECO:0000313" key="9">
    <source>
        <dbReference type="Proteomes" id="UP001485459"/>
    </source>
</evidence>
<evidence type="ECO:0000259" key="7">
    <source>
        <dbReference type="Pfam" id="PF14322"/>
    </source>
</evidence>
<protein>
    <submittedName>
        <fullName evidence="8">RagB/SusD family nutrient uptake outer membrane protein</fullName>
    </submittedName>
</protein>
<accession>A0ABZ2YNM3</accession>
<keyword evidence="3" id="KW-0732">Signal</keyword>
<keyword evidence="5" id="KW-0998">Cell outer membrane</keyword>
<evidence type="ECO:0000313" key="8">
    <source>
        <dbReference type="EMBL" id="WZN41024.1"/>
    </source>
</evidence>
<dbReference type="SUPFAM" id="SSF48452">
    <property type="entry name" value="TPR-like"/>
    <property type="match status" value="1"/>
</dbReference>
<gene>
    <name evidence="8" type="ORF">WJU16_23975</name>
</gene>